<feature type="repeat" description="WD" evidence="3">
    <location>
        <begin position="16"/>
        <end position="57"/>
    </location>
</feature>
<dbReference type="SMART" id="SM00320">
    <property type="entry name" value="WD40"/>
    <property type="match status" value="3"/>
</dbReference>
<reference evidence="5 6" key="1">
    <citation type="journal article" date="2024" name="J Genomics">
        <title>Draft genome sequencing and assembly of Favolaschia claudopus CIRM-BRFM 2984 isolated from oak limbs.</title>
        <authorList>
            <person name="Navarro D."/>
            <person name="Drula E."/>
            <person name="Chaduli D."/>
            <person name="Cazenave R."/>
            <person name="Ahrendt S."/>
            <person name="Wang J."/>
            <person name="Lipzen A."/>
            <person name="Daum C."/>
            <person name="Barry K."/>
            <person name="Grigoriev I.V."/>
            <person name="Favel A."/>
            <person name="Rosso M.N."/>
            <person name="Martin F."/>
        </authorList>
    </citation>
    <scope>NUCLEOTIDE SEQUENCE [LARGE SCALE GENOMIC DNA]</scope>
    <source>
        <strain evidence="5 6">CIRM-BRFM 2984</strain>
    </source>
</reference>
<evidence type="ECO:0000256" key="4">
    <source>
        <dbReference type="SAM" id="Phobius"/>
    </source>
</evidence>
<dbReference type="InterPro" id="IPR036322">
    <property type="entry name" value="WD40_repeat_dom_sf"/>
</dbReference>
<evidence type="ECO:0000256" key="3">
    <source>
        <dbReference type="PROSITE-ProRule" id="PRU00221"/>
    </source>
</evidence>
<dbReference type="PANTHER" id="PTHR19857">
    <property type="entry name" value="MITOCHONDRIAL DIVISION PROTEIN 1-RELATED"/>
    <property type="match status" value="1"/>
</dbReference>
<sequence>MATNRTTTAFQHIKEISGHLDSINAIEFSSDGKLLASGGDDGQLLIISAQNWKVVKTYDAGESIRAIAWHPLQSIVTFGTKKGIVFRIRETSDKQFDKDVAGVIHCMAYSSNGNHFAVGFNNNVLIARQSTMSTWSLEKYVPRPDGSSSDTDQVRNVHFHGEQSNILLALYLESGIHAYEFNNNDVYIKRQWKIDVQFQCGSSALSASSRFLPTTVLFQGVWWYDLSRKAVGPKHTVDSSEHEEEGMILPVLFIGPSTVAVGGLAGDVTLFELERTEAIQVLKHSEYPVQALGFHLNKSNGSRYLVTGNSEAYRETVLTVWKSSVERKFVIIPWTTILLVVLVGMGAIFTAKSGVNVQVTFQQPDMSSIHQNPNVHTVFVATPIASNTEALPPTSLTSTVSMQSLMLVEPESEAADDITDNA</sequence>
<dbReference type="Gene3D" id="2.130.10.10">
    <property type="entry name" value="YVTN repeat-like/Quinoprotein amine dehydrogenase"/>
    <property type="match status" value="2"/>
</dbReference>
<gene>
    <name evidence="5" type="ORF">R3P38DRAFT_3097743</name>
</gene>
<dbReference type="SUPFAM" id="SSF50978">
    <property type="entry name" value="WD40 repeat-like"/>
    <property type="match status" value="1"/>
</dbReference>
<comment type="caution">
    <text evidence="5">The sequence shown here is derived from an EMBL/GenBank/DDBJ whole genome shotgun (WGS) entry which is preliminary data.</text>
</comment>
<dbReference type="PROSITE" id="PS50294">
    <property type="entry name" value="WD_REPEATS_REGION"/>
    <property type="match status" value="1"/>
</dbReference>
<dbReference type="Proteomes" id="UP001362999">
    <property type="component" value="Unassembled WGS sequence"/>
</dbReference>
<dbReference type="PROSITE" id="PS50082">
    <property type="entry name" value="WD_REPEATS_2"/>
    <property type="match status" value="1"/>
</dbReference>
<proteinExistence type="predicted"/>
<organism evidence="5 6">
    <name type="scientific">Favolaschia claudopus</name>
    <dbReference type="NCBI Taxonomy" id="2862362"/>
    <lineage>
        <taxon>Eukaryota</taxon>
        <taxon>Fungi</taxon>
        <taxon>Dikarya</taxon>
        <taxon>Basidiomycota</taxon>
        <taxon>Agaricomycotina</taxon>
        <taxon>Agaricomycetes</taxon>
        <taxon>Agaricomycetidae</taxon>
        <taxon>Agaricales</taxon>
        <taxon>Marasmiineae</taxon>
        <taxon>Mycenaceae</taxon>
        <taxon>Favolaschia</taxon>
    </lineage>
</organism>
<evidence type="ECO:0000313" key="5">
    <source>
        <dbReference type="EMBL" id="KAK6988005.1"/>
    </source>
</evidence>
<dbReference type="AlphaFoldDB" id="A0AAV9ZNC1"/>
<keyword evidence="6" id="KW-1185">Reference proteome</keyword>
<dbReference type="PANTHER" id="PTHR19857:SF8">
    <property type="entry name" value="ANGIO-ASSOCIATED MIGRATORY CELL PROTEIN"/>
    <property type="match status" value="1"/>
</dbReference>
<dbReference type="EMBL" id="JAWWNJ010000126">
    <property type="protein sequence ID" value="KAK6988005.1"/>
    <property type="molecule type" value="Genomic_DNA"/>
</dbReference>
<dbReference type="InterPro" id="IPR015943">
    <property type="entry name" value="WD40/YVTN_repeat-like_dom_sf"/>
</dbReference>
<keyword evidence="4" id="KW-1133">Transmembrane helix</keyword>
<name>A0AAV9ZNC1_9AGAR</name>
<accession>A0AAV9ZNC1</accession>
<dbReference type="InterPro" id="IPR051179">
    <property type="entry name" value="WD_repeat_multifunction"/>
</dbReference>
<evidence type="ECO:0000313" key="6">
    <source>
        <dbReference type="Proteomes" id="UP001362999"/>
    </source>
</evidence>
<evidence type="ECO:0000256" key="1">
    <source>
        <dbReference type="ARBA" id="ARBA00022574"/>
    </source>
</evidence>
<keyword evidence="2" id="KW-0677">Repeat</keyword>
<keyword evidence="1 3" id="KW-0853">WD repeat</keyword>
<feature type="transmembrane region" description="Helical" evidence="4">
    <location>
        <begin position="331"/>
        <end position="351"/>
    </location>
</feature>
<dbReference type="Pfam" id="PF00400">
    <property type="entry name" value="WD40"/>
    <property type="match status" value="1"/>
</dbReference>
<dbReference type="InterPro" id="IPR001680">
    <property type="entry name" value="WD40_rpt"/>
</dbReference>
<keyword evidence="4" id="KW-0812">Transmembrane</keyword>
<evidence type="ECO:0000256" key="2">
    <source>
        <dbReference type="ARBA" id="ARBA00022737"/>
    </source>
</evidence>
<keyword evidence="4" id="KW-0472">Membrane</keyword>
<protein>
    <submittedName>
        <fullName evidence="5">WD40-repeat-containing domain protein</fullName>
    </submittedName>
</protein>